<protein>
    <submittedName>
        <fullName evidence="1">Uncharacterized protein</fullName>
    </submittedName>
</protein>
<reference evidence="1" key="1">
    <citation type="journal article" date="2019" name="bioRxiv">
        <title>The Genome of the Zebra Mussel, Dreissena polymorpha: A Resource for Invasive Species Research.</title>
        <authorList>
            <person name="McCartney M.A."/>
            <person name="Auch B."/>
            <person name="Kono T."/>
            <person name="Mallez S."/>
            <person name="Zhang Y."/>
            <person name="Obille A."/>
            <person name="Becker A."/>
            <person name="Abrahante J.E."/>
            <person name="Garbe J."/>
            <person name="Badalamenti J.P."/>
            <person name="Herman A."/>
            <person name="Mangelson H."/>
            <person name="Liachko I."/>
            <person name="Sullivan S."/>
            <person name="Sone E.D."/>
            <person name="Koren S."/>
            <person name="Silverstein K.A.T."/>
            <person name="Beckman K.B."/>
            <person name="Gohl D.M."/>
        </authorList>
    </citation>
    <scope>NUCLEOTIDE SEQUENCE</scope>
    <source>
        <strain evidence="1">Duluth1</strain>
        <tissue evidence="1">Whole animal</tissue>
    </source>
</reference>
<organism evidence="1 2">
    <name type="scientific">Dreissena polymorpha</name>
    <name type="common">Zebra mussel</name>
    <name type="synonym">Mytilus polymorpha</name>
    <dbReference type="NCBI Taxonomy" id="45954"/>
    <lineage>
        <taxon>Eukaryota</taxon>
        <taxon>Metazoa</taxon>
        <taxon>Spiralia</taxon>
        <taxon>Lophotrochozoa</taxon>
        <taxon>Mollusca</taxon>
        <taxon>Bivalvia</taxon>
        <taxon>Autobranchia</taxon>
        <taxon>Heteroconchia</taxon>
        <taxon>Euheterodonta</taxon>
        <taxon>Imparidentia</taxon>
        <taxon>Neoheterodontei</taxon>
        <taxon>Myida</taxon>
        <taxon>Dreissenoidea</taxon>
        <taxon>Dreissenidae</taxon>
        <taxon>Dreissena</taxon>
    </lineage>
</organism>
<accession>A0A9D4HLC0</accession>
<dbReference type="EMBL" id="JAIWYP010000012">
    <property type="protein sequence ID" value="KAH3724632.1"/>
    <property type="molecule type" value="Genomic_DNA"/>
</dbReference>
<evidence type="ECO:0000313" key="1">
    <source>
        <dbReference type="EMBL" id="KAH3724632.1"/>
    </source>
</evidence>
<keyword evidence="2" id="KW-1185">Reference proteome</keyword>
<proteinExistence type="predicted"/>
<evidence type="ECO:0000313" key="2">
    <source>
        <dbReference type="Proteomes" id="UP000828390"/>
    </source>
</evidence>
<gene>
    <name evidence="1" type="ORF">DPMN_050454</name>
</gene>
<comment type="caution">
    <text evidence="1">The sequence shown here is derived from an EMBL/GenBank/DDBJ whole genome shotgun (WGS) entry which is preliminary data.</text>
</comment>
<name>A0A9D4HLC0_DREPO</name>
<dbReference type="AlphaFoldDB" id="A0A9D4HLC0"/>
<reference evidence="1" key="2">
    <citation type="submission" date="2020-11" db="EMBL/GenBank/DDBJ databases">
        <authorList>
            <person name="McCartney M.A."/>
            <person name="Auch B."/>
            <person name="Kono T."/>
            <person name="Mallez S."/>
            <person name="Becker A."/>
            <person name="Gohl D.M."/>
            <person name="Silverstein K.A.T."/>
            <person name="Koren S."/>
            <person name="Bechman K.B."/>
            <person name="Herman A."/>
            <person name="Abrahante J.E."/>
            <person name="Garbe J."/>
        </authorList>
    </citation>
    <scope>NUCLEOTIDE SEQUENCE</scope>
    <source>
        <strain evidence="1">Duluth1</strain>
        <tissue evidence="1">Whole animal</tissue>
    </source>
</reference>
<dbReference type="Proteomes" id="UP000828390">
    <property type="component" value="Unassembled WGS sequence"/>
</dbReference>
<sequence>MGLMTKIGQYRARLVRSYMYPIRLCDDESSHDIKAPDLSSLMRRLVFRYAASA</sequence>